<keyword evidence="2" id="KW-1185">Reference proteome</keyword>
<reference evidence="1" key="1">
    <citation type="journal article" date="2019" name="bioRxiv">
        <title>The Genome of the Zebra Mussel, Dreissena polymorpha: A Resource for Invasive Species Research.</title>
        <authorList>
            <person name="McCartney M.A."/>
            <person name="Auch B."/>
            <person name="Kono T."/>
            <person name="Mallez S."/>
            <person name="Zhang Y."/>
            <person name="Obille A."/>
            <person name="Becker A."/>
            <person name="Abrahante J.E."/>
            <person name="Garbe J."/>
            <person name="Badalamenti J.P."/>
            <person name="Herman A."/>
            <person name="Mangelson H."/>
            <person name="Liachko I."/>
            <person name="Sullivan S."/>
            <person name="Sone E.D."/>
            <person name="Koren S."/>
            <person name="Silverstein K.A.T."/>
            <person name="Beckman K.B."/>
            <person name="Gohl D.M."/>
        </authorList>
    </citation>
    <scope>NUCLEOTIDE SEQUENCE</scope>
    <source>
        <strain evidence="1">Duluth1</strain>
        <tissue evidence="1">Whole animal</tissue>
    </source>
</reference>
<name>A0A9D4N8F0_DREPO</name>
<sequence length="54" mass="5955">MAAKKTDKPGCTCTLLCPPSLCEFTGVSVVRRDSRSLLKTAGLLRFKRVMEIII</sequence>
<comment type="caution">
    <text evidence="1">The sequence shown here is derived from an EMBL/GenBank/DDBJ whole genome shotgun (WGS) entry which is preliminary data.</text>
</comment>
<dbReference type="EMBL" id="JAIWYP010000001">
    <property type="protein sequence ID" value="KAH3889956.1"/>
    <property type="molecule type" value="Genomic_DNA"/>
</dbReference>
<proteinExistence type="predicted"/>
<accession>A0A9D4N8F0</accession>
<evidence type="ECO:0000313" key="1">
    <source>
        <dbReference type="EMBL" id="KAH3889956.1"/>
    </source>
</evidence>
<gene>
    <name evidence="1" type="ORF">DPMN_014023</name>
</gene>
<evidence type="ECO:0000313" key="2">
    <source>
        <dbReference type="Proteomes" id="UP000828390"/>
    </source>
</evidence>
<protein>
    <submittedName>
        <fullName evidence="1">Uncharacterized protein</fullName>
    </submittedName>
</protein>
<dbReference type="AlphaFoldDB" id="A0A9D4N8F0"/>
<reference evidence="1" key="2">
    <citation type="submission" date="2020-11" db="EMBL/GenBank/DDBJ databases">
        <authorList>
            <person name="McCartney M.A."/>
            <person name="Auch B."/>
            <person name="Kono T."/>
            <person name="Mallez S."/>
            <person name="Becker A."/>
            <person name="Gohl D.M."/>
            <person name="Silverstein K.A.T."/>
            <person name="Koren S."/>
            <person name="Bechman K.B."/>
            <person name="Herman A."/>
            <person name="Abrahante J.E."/>
            <person name="Garbe J."/>
        </authorList>
    </citation>
    <scope>NUCLEOTIDE SEQUENCE</scope>
    <source>
        <strain evidence="1">Duluth1</strain>
        <tissue evidence="1">Whole animal</tissue>
    </source>
</reference>
<organism evidence="1 2">
    <name type="scientific">Dreissena polymorpha</name>
    <name type="common">Zebra mussel</name>
    <name type="synonym">Mytilus polymorpha</name>
    <dbReference type="NCBI Taxonomy" id="45954"/>
    <lineage>
        <taxon>Eukaryota</taxon>
        <taxon>Metazoa</taxon>
        <taxon>Spiralia</taxon>
        <taxon>Lophotrochozoa</taxon>
        <taxon>Mollusca</taxon>
        <taxon>Bivalvia</taxon>
        <taxon>Autobranchia</taxon>
        <taxon>Heteroconchia</taxon>
        <taxon>Euheterodonta</taxon>
        <taxon>Imparidentia</taxon>
        <taxon>Neoheterodontei</taxon>
        <taxon>Myida</taxon>
        <taxon>Dreissenoidea</taxon>
        <taxon>Dreissenidae</taxon>
        <taxon>Dreissena</taxon>
    </lineage>
</organism>
<dbReference type="Proteomes" id="UP000828390">
    <property type="component" value="Unassembled WGS sequence"/>
</dbReference>